<dbReference type="InterPro" id="IPR010982">
    <property type="entry name" value="Lambda_DNA-bd_dom_sf"/>
</dbReference>
<evidence type="ECO:0000313" key="1">
    <source>
        <dbReference type="EMBL" id="CAB4200144.1"/>
    </source>
</evidence>
<gene>
    <name evidence="1" type="ORF">UFOVP1339_29</name>
</gene>
<dbReference type="SUPFAM" id="SSF51306">
    <property type="entry name" value="LexA/Signal peptidase"/>
    <property type="match status" value="1"/>
</dbReference>
<dbReference type="SUPFAM" id="SSF47413">
    <property type="entry name" value="lambda repressor-like DNA-binding domains"/>
    <property type="match status" value="1"/>
</dbReference>
<dbReference type="EMBL" id="LR797300">
    <property type="protein sequence ID" value="CAB4200144.1"/>
    <property type="molecule type" value="Genomic_DNA"/>
</dbReference>
<dbReference type="CDD" id="cd00093">
    <property type="entry name" value="HTH_XRE"/>
    <property type="match status" value="1"/>
</dbReference>
<dbReference type="GO" id="GO:0003677">
    <property type="term" value="F:DNA binding"/>
    <property type="evidence" value="ECO:0007669"/>
    <property type="project" value="InterPro"/>
</dbReference>
<sequence length="211" mass="23058">MGAWLGHRLRTVGKRPIDLARHLGIAPTRIYETLKGKRQIQPKEIARAAAFLEITETQLATAMETGEIPATTGPSPRDATTRPKTLTVKRAMLAGSGWQMFDQTAGEVPRPEFLEFSADAFALIVQDENNSPVYHTRDTILVDPGAPVTVGDDCIFSESVSDGSTGVFLACLRRSTPTEWVVCQHGSKSEKKLSKKAYPTASVVIGRYMAR</sequence>
<organism evidence="1">
    <name type="scientific">uncultured Caudovirales phage</name>
    <dbReference type="NCBI Taxonomy" id="2100421"/>
    <lineage>
        <taxon>Viruses</taxon>
        <taxon>Duplodnaviria</taxon>
        <taxon>Heunggongvirae</taxon>
        <taxon>Uroviricota</taxon>
        <taxon>Caudoviricetes</taxon>
        <taxon>Peduoviridae</taxon>
        <taxon>Maltschvirus</taxon>
        <taxon>Maltschvirus maltsch</taxon>
    </lineage>
</organism>
<dbReference type="InterPro" id="IPR001387">
    <property type="entry name" value="Cro/C1-type_HTH"/>
</dbReference>
<accession>A0A6J5S1F3</accession>
<proteinExistence type="predicted"/>
<protein>
    <submittedName>
        <fullName evidence="1">HTH_XRE domain containing protein</fullName>
    </submittedName>
</protein>
<reference evidence="1" key="1">
    <citation type="submission" date="2020-05" db="EMBL/GenBank/DDBJ databases">
        <authorList>
            <person name="Chiriac C."/>
            <person name="Salcher M."/>
            <person name="Ghai R."/>
            <person name="Kavagutti S V."/>
        </authorList>
    </citation>
    <scope>NUCLEOTIDE SEQUENCE</scope>
</reference>
<name>A0A6J5S1F3_9CAUD</name>
<dbReference type="InterPro" id="IPR036286">
    <property type="entry name" value="LexA/Signal_pep-like_sf"/>
</dbReference>